<evidence type="ECO:0000313" key="6">
    <source>
        <dbReference type="EMBL" id="OHU46115.1"/>
    </source>
</evidence>
<evidence type="ECO:0000256" key="3">
    <source>
        <dbReference type="ARBA" id="ARBA00023163"/>
    </source>
</evidence>
<name>A0A1S1LIC3_MYCCH</name>
<keyword evidence="1" id="KW-0805">Transcription regulation</keyword>
<organism evidence="6 7">
    <name type="scientific">Mycobacteroides chelonae</name>
    <name type="common">Mycobacterium chelonae</name>
    <dbReference type="NCBI Taxonomy" id="1774"/>
    <lineage>
        <taxon>Bacteria</taxon>
        <taxon>Bacillati</taxon>
        <taxon>Actinomycetota</taxon>
        <taxon>Actinomycetes</taxon>
        <taxon>Mycobacteriales</taxon>
        <taxon>Mycobacteriaceae</taxon>
        <taxon>Mycobacteroides</taxon>
    </lineage>
</organism>
<dbReference type="InterPro" id="IPR009057">
    <property type="entry name" value="Homeodomain-like_sf"/>
</dbReference>
<evidence type="ECO:0000313" key="7">
    <source>
        <dbReference type="Proteomes" id="UP000180043"/>
    </source>
</evidence>
<evidence type="ECO:0000256" key="4">
    <source>
        <dbReference type="PROSITE-ProRule" id="PRU00335"/>
    </source>
</evidence>
<dbReference type="GO" id="GO:0003700">
    <property type="term" value="F:DNA-binding transcription factor activity"/>
    <property type="evidence" value="ECO:0007669"/>
    <property type="project" value="TreeGrafter"/>
</dbReference>
<accession>A0A1S1LIC3</accession>
<dbReference type="Proteomes" id="UP000180043">
    <property type="component" value="Unassembled WGS sequence"/>
</dbReference>
<evidence type="ECO:0000256" key="2">
    <source>
        <dbReference type="ARBA" id="ARBA00023125"/>
    </source>
</evidence>
<dbReference type="PRINTS" id="PR00455">
    <property type="entry name" value="HTHTETR"/>
</dbReference>
<dbReference type="AlphaFoldDB" id="A0A1S1LIC3"/>
<feature type="DNA-binding region" description="H-T-H motif" evidence="4">
    <location>
        <begin position="38"/>
        <end position="57"/>
    </location>
</feature>
<dbReference type="PROSITE" id="PS50977">
    <property type="entry name" value="HTH_TETR_2"/>
    <property type="match status" value="1"/>
</dbReference>
<gene>
    <name evidence="6" type="ORF">BKG82_28465</name>
</gene>
<feature type="domain" description="HTH tetR-type" evidence="5">
    <location>
        <begin position="15"/>
        <end position="75"/>
    </location>
</feature>
<dbReference type="PANTHER" id="PTHR30055">
    <property type="entry name" value="HTH-TYPE TRANSCRIPTIONAL REGULATOR RUTR"/>
    <property type="match status" value="1"/>
</dbReference>
<comment type="caution">
    <text evidence="6">The sequence shown here is derived from an EMBL/GenBank/DDBJ whole genome shotgun (WGS) entry which is preliminary data.</text>
</comment>
<dbReference type="GO" id="GO:0000976">
    <property type="term" value="F:transcription cis-regulatory region binding"/>
    <property type="evidence" value="ECO:0007669"/>
    <property type="project" value="TreeGrafter"/>
</dbReference>
<proteinExistence type="predicted"/>
<evidence type="ECO:0000259" key="5">
    <source>
        <dbReference type="PROSITE" id="PS50977"/>
    </source>
</evidence>
<dbReference type="Pfam" id="PF00440">
    <property type="entry name" value="TetR_N"/>
    <property type="match status" value="1"/>
</dbReference>
<protein>
    <recommendedName>
        <fullName evidence="5">HTH tetR-type domain-containing protein</fullName>
    </recommendedName>
</protein>
<dbReference type="InterPro" id="IPR050109">
    <property type="entry name" value="HTH-type_TetR-like_transc_reg"/>
</dbReference>
<dbReference type="SUPFAM" id="SSF46689">
    <property type="entry name" value="Homeodomain-like"/>
    <property type="match status" value="1"/>
</dbReference>
<dbReference type="EMBL" id="MLIQ01000049">
    <property type="protein sequence ID" value="OHU46115.1"/>
    <property type="molecule type" value="Genomic_DNA"/>
</dbReference>
<dbReference type="PANTHER" id="PTHR30055:SF234">
    <property type="entry name" value="HTH-TYPE TRANSCRIPTIONAL REGULATOR BETI"/>
    <property type="match status" value="1"/>
</dbReference>
<keyword evidence="2 4" id="KW-0238">DNA-binding</keyword>
<dbReference type="RefSeq" id="WP_165618501.1">
    <property type="nucleotide sequence ID" value="NZ_MLIQ01000049.1"/>
</dbReference>
<reference evidence="6 7" key="1">
    <citation type="submission" date="2016-10" db="EMBL/GenBank/DDBJ databases">
        <title>Evaluation of Human, Veterinary and Environmental Mycobacterium chelonae Isolates by Core Genome Phylogenomic Analysis, Targeted Gene Comparison, and Anti-microbial Susceptibility Patterns: A Tale of Mistaken Identities.</title>
        <authorList>
            <person name="Fogelson S.B."/>
            <person name="Camus A.C."/>
            <person name="Lorenz W."/>
            <person name="Vasireddy R."/>
            <person name="Vasireddy S."/>
            <person name="Smith T."/>
            <person name="Brown-Elliott B.A."/>
            <person name="Wallace R.J.Jr."/>
            <person name="Hasan N.A."/>
            <person name="Reischl U."/>
            <person name="Sanchez S."/>
        </authorList>
    </citation>
    <scope>NUCLEOTIDE SEQUENCE [LARGE SCALE GENOMIC DNA]</scope>
    <source>
        <strain evidence="6 7">15515</strain>
    </source>
</reference>
<sequence length="215" mass="23891">MLDIAGAPQPEAAEPTTREKILDAAATLIAAHGEEKMKMSDVGKSIGLTHGAVQHHFGTKKVLVDETNQHVLKQISAILEVPDTDDAEMLREAGNRLINIFVEQPHLMDYISRSLVDGGDVGKVMFRWFYELSDAQGETFAKKGMLPPGIDRVWAALNVVILRVGAFILEEHINEYLPEPFKTKEQIHRWEDSIFHLIRGGQLIEPPTPPDAPAD</sequence>
<dbReference type="Gene3D" id="1.10.357.10">
    <property type="entry name" value="Tetracycline Repressor, domain 2"/>
    <property type="match status" value="1"/>
</dbReference>
<keyword evidence="3" id="KW-0804">Transcription</keyword>
<evidence type="ECO:0000256" key="1">
    <source>
        <dbReference type="ARBA" id="ARBA00023015"/>
    </source>
</evidence>
<dbReference type="InterPro" id="IPR001647">
    <property type="entry name" value="HTH_TetR"/>
</dbReference>